<evidence type="ECO:0000313" key="3">
    <source>
        <dbReference type="Proteomes" id="UP000247973"/>
    </source>
</evidence>
<reference evidence="2 3" key="1">
    <citation type="submission" date="2018-03" db="EMBL/GenBank/DDBJ databases">
        <title>Genomic Encyclopedia of Archaeal and Bacterial Type Strains, Phase II (KMG-II): from individual species to whole genera.</title>
        <authorList>
            <person name="Goeker M."/>
        </authorList>
    </citation>
    <scope>NUCLEOTIDE SEQUENCE [LARGE SCALE GENOMIC DNA]</scope>
    <source>
        <strain evidence="2 3">DSM 100214</strain>
    </source>
</reference>
<keyword evidence="2" id="KW-0418">Kinase</keyword>
<dbReference type="InterPro" id="IPR043129">
    <property type="entry name" value="ATPase_NBD"/>
</dbReference>
<evidence type="ECO:0000256" key="1">
    <source>
        <dbReference type="ARBA" id="ARBA00006479"/>
    </source>
</evidence>
<dbReference type="AlphaFoldDB" id="A0A2V3PPK4"/>
<dbReference type="SUPFAM" id="SSF53067">
    <property type="entry name" value="Actin-like ATPase domain"/>
    <property type="match status" value="1"/>
</dbReference>
<organism evidence="2 3">
    <name type="scientific">Dysgonomonas alginatilytica</name>
    <dbReference type="NCBI Taxonomy" id="1605892"/>
    <lineage>
        <taxon>Bacteria</taxon>
        <taxon>Pseudomonadati</taxon>
        <taxon>Bacteroidota</taxon>
        <taxon>Bacteroidia</taxon>
        <taxon>Bacteroidales</taxon>
        <taxon>Dysgonomonadaceae</taxon>
        <taxon>Dysgonomonas</taxon>
    </lineage>
</organism>
<keyword evidence="2" id="KW-0808">Transferase</keyword>
<comment type="similarity">
    <text evidence="1">Belongs to the ROK (NagC/XylR) family.</text>
</comment>
<dbReference type="EMBL" id="QICL01000008">
    <property type="protein sequence ID" value="PXV65042.1"/>
    <property type="molecule type" value="Genomic_DNA"/>
</dbReference>
<dbReference type="PANTHER" id="PTHR18964:SF149">
    <property type="entry name" value="BIFUNCTIONAL UDP-N-ACETYLGLUCOSAMINE 2-EPIMERASE_N-ACETYLMANNOSAMINE KINASE"/>
    <property type="match status" value="1"/>
</dbReference>
<evidence type="ECO:0000313" key="2">
    <source>
        <dbReference type="EMBL" id="PXV65042.1"/>
    </source>
</evidence>
<dbReference type="CDD" id="cd23763">
    <property type="entry name" value="ASKHA_ATPase_ROK"/>
    <property type="match status" value="1"/>
</dbReference>
<accession>A0A2V3PPK4</accession>
<dbReference type="RefSeq" id="WP_110310318.1">
    <property type="nucleotide sequence ID" value="NZ_QICL01000008.1"/>
</dbReference>
<keyword evidence="3" id="KW-1185">Reference proteome</keyword>
<dbReference type="Pfam" id="PF00480">
    <property type="entry name" value="ROK"/>
    <property type="match status" value="1"/>
</dbReference>
<dbReference type="PANTHER" id="PTHR18964">
    <property type="entry name" value="ROK (REPRESSOR, ORF, KINASE) FAMILY"/>
    <property type="match status" value="1"/>
</dbReference>
<dbReference type="Proteomes" id="UP000247973">
    <property type="component" value="Unassembled WGS sequence"/>
</dbReference>
<dbReference type="InterPro" id="IPR000600">
    <property type="entry name" value="ROK"/>
</dbReference>
<protein>
    <submittedName>
        <fullName evidence="2">Glucokinase</fullName>
    </submittedName>
</protein>
<proteinExistence type="inferred from homology"/>
<dbReference type="Gene3D" id="3.30.420.40">
    <property type="match status" value="2"/>
</dbReference>
<gene>
    <name evidence="2" type="ORF">CLV62_10840</name>
</gene>
<dbReference type="GO" id="GO:0016301">
    <property type="term" value="F:kinase activity"/>
    <property type="evidence" value="ECO:0007669"/>
    <property type="project" value="UniProtKB-KW"/>
</dbReference>
<sequence>MKIGIDFGGTNIRIGVVDKGIIVKKIAESCKADKSEKEILDHLISMIHQVINSDITSIGIGVPSVVDVKRGIVYNVNNIPSWKEVHLKEILEKEFKIPVSVNNDCNCFALGEHSCGEGANFDDIVCVALGTGVGSGIIFNNKLCNGANTGAGEIGELSYLQHNYEYYCSSHFFIKEHNITGREAYDRACQKDADALKVWDEFGVHVGNLLKTILFAYDPQAIILGGSISKSFEFFSPKMYETLHTFPYPETVTKLKIACSKKEDIAIVGAADLII</sequence>
<name>A0A2V3PPK4_9BACT</name>
<comment type="caution">
    <text evidence="2">The sequence shown here is derived from an EMBL/GenBank/DDBJ whole genome shotgun (WGS) entry which is preliminary data.</text>
</comment>
<dbReference type="OrthoDB" id="9810372at2"/>